<evidence type="ECO:0000313" key="1">
    <source>
        <dbReference type="EMBL" id="KAH6937421.1"/>
    </source>
</evidence>
<keyword evidence="2" id="KW-1185">Reference proteome</keyword>
<organism evidence="1 2">
    <name type="scientific">Hyalomma asiaticum</name>
    <name type="common">Tick</name>
    <dbReference type="NCBI Taxonomy" id="266040"/>
    <lineage>
        <taxon>Eukaryota</taxon>
        <taxon>Metazoa</taxon>
        <taxon>Ecdysozoa</taxon>
        <taxon>Arthropoda</taxon>
        <taxon>Chelicerata</taxon>
        <taxon>Arachnida</taxon>
        <taxon>Acari</taxon>
        <taxon>Parasitiformes</taxon>
        <taxon>Ixodida</taxon>
        <taxon>Ixodoidea</taxon>
        <taxon>Ixodidae</taxon>
        <taxon>Hyalomminae</taxon>
        <taxon>Hyalomma</taxon>
    </lineage>
</organism>
<sequence length="228" mass="25242">MQRATASASWVAKVPPGQPETMNTAYFQRLRGRVASREQATAIKYCRADVKEDVDVLPRTKASVRNGARRGTIWKRARSAHVLSQEAKPVVGVDVQIEKLGKELAEVGHILVNVANAVANQGKSDEGDAYMFGDIWHTIKTAVKETGRKFTDAAKNAVNDVKQTLQQAAEKAKQRAQEKAFEILARIMGDSMAAYAAEDFNTYRKDMCAKIERVGKKLIAEGERLSRH</sequence>
<protein>
    <submittedName>
        <fullName evidence="1">Uncharacterized protein</fullName>
    </submittedName>
</protein>
<name>A0ACB7STV3_HYAAI</name>
<gene>
    <name evidence="1" type="ORF">HPB50_000108</name>
</gene>
<reference evidence="1" key="1">
    <citation type="submission" date="2020-05" db="EMBL/GenBank/DDBJ databases">
        <title>Large-scale comparative analyses of tick genomes elucidate their genetic diversity and vector capacities.</title>
        <authorList>
            <person name="Jia N."/>
            <person name="Wang J."/>
            <person name="Shi W."/>
            <person name="Du L."/>
            <person name="Sun Y."/>
            <person name="Zhan W."/>
            <person name="Jiang J."/>
            <person name="Wang Q."/>
            <person name="Zhang B."/>
            <person name="Ji P."/>
            <person name="Sakyi L.B."/>
            <person name="Cui X."/>
            <person name="Yuan T."/>
            <person name="Jiang B."/>
            <person name="Yang W."/>
            <person name="Lam T.T.-Y."/>
            <person name="Chang Q."/>
            <person name="Ding S."/>
            <person name="Wang X."/>
            <person name="Zhu J."/>
            <person name="Ruan X."/>
            <person name="Zhao L."/>
            <person name="Wei J."/>
            <person name="Que T."/>
            <person name="Du C."/>
            <person name="Cheng J."/>
            <person name="Dai P."/>
            <person name="Han X."/>
            <person name="Huang E."/>
            <person name="Gao Y."/>
            <person name="Liu J."/>
            <person name="Shao H."/>
            <person name="Ye R."/>
            <person name="Li L."/>
            <person name="Wei W."/>
            <person name="Wang X."/>
            <person name="Wang C."/>
            <person name="Yang T."/>
            <person name="Huo Q."/>
            <person name="Li W."/>
            <person name="Guo W."/>
            <person name="Chen H."/>
            <person name="Zhou L."/>
            <person name="Ni X."/>
            <person name="Tian J."/>
            <person name="Zhou Y."/>
            <person name="Sheng Y."/>
            <person name="Liu T."/>
            <person name="Pan Y."/>
            <person name="Xia L."/>
            <person name="Li J."/>
            <person name="Zhao F."/>
            <person name="Cao W."/>
        </authorList>
    </citation>
    <scope>NUCLEOTIDE SEQUENCE</scope>
    <source>
        <strain evidence="1">Hyas-2018</strain>
    </source>
</reference>
<evidence type="ECO:0000313" key="2">
    <source>
        <dbReference type="Proteomes" id="UP000821845"/>
    </source>
</evidence>
<comment type="caution">
    <text evidence="1">The sequence shown here is derived from an EMBL/GenBank/DDBJ whole genome shotgun (WGS) entry which is preliminary data.</text>
</comment>
<proteinExistence type="predicted"/>
<dbReference type="EMBL" id="CM023482">
    <property type="protein sequence ID" value="KAH6937421.1"/>
    <property type="molecule type" value="Genomic_DNA"/>
</dbReference>
<dbReference type="Proteomes" id="UP000821845">
    <property type="component" value="Chromosome 2"/>
</dbReference>
<accession>A0ACB7STV3</accession>